<evidence type="ECO:0000256" key="6">
    <source>
        <dbReference type="SAM" id="MobiDB-lite"/>
    </source>
</evidence>
<proteinExistence type="inferred from homology"/>
<name>A0A1B9FWB2_9TREE</name>
<dbReference type="Pfam" id="PF01679">
    <property type="entry name" value="Pmp3"/>
    <property type="match status" value="1"/>
</dbReference>
<evidence type="ECO:0000256" key="7">
    <source>
        <dbReference type="SAM" id="Phobius"/>
    </source>
</evidence>
<comment type="similarity">
    <text evidence="2">Belongs to the UPF0057 (PMP3) family.</text>
</comment>
<dbReference type="PANTHER" id="PTHR21659:SF85">
    <property type="entry name" value="EXPRESSED PROTEIN"/>
    <property type="match status" value="1"/>
</dbReference>
<evidence type="ECO:0000256" key="2">
    <source>
        <dbReference type="ARBA" id="ARBA00009530"/>
    </source>
</evidence>
<keyword evidence="4 7" id="KW-1133">Transmembrane helix</keyword>
<protein>
    <submittedName>
        <fullName evidence="8">Uncharacterized protein</fullName>
    </submittedName>
</protein>
<evidence type="ECO:0000256" key="3">
    <source>
        <dbReference type="ARBA" id="ARBA00022692"/>
    </source>
</evidence>
<keyword evidence="5 7" id="KW-0472">Membrane</keyword>
<reference evidence="8" key="3">
    <citation type="submission" date="2014-01" db="EMBL/GenBank/DDBJ databases">
        <title>Evolution of pathogenesis and genome organization in the Tremellales.</title>
        <authorList>
            <person name="Cuomo C."/>
            <person name="Litvintseva A."/>
            <person name="Heitman J."/>
            <person name="Chen Y."/>
            <person name="Sun S."/>
            <person name="Springer D."/>
            <person name="Dromer F."/>
            <person name="Young S."/>
            <person name="Zeng Q."/>
            <person name="Chapman S."/>
            <person name="Gujja S."/>
            <person name="Saif S."/>
            <person name="Birren B."/>
        </authorList>
    </citation>
    <scope>NUCLEOTIDE SEQUENCE</scope>
    <source>
        <strain evidence="8">CBS 10118</strain>
    </source>
</reference>
<dbReference type="PANTHER" id="PTHR21659">
    <property type="entry name" value="HYDROPHOBIC PROTEIN RCI2 LOW TEMPERATURE AND SALT RESPONSIVE PROTEIN LTI6 -RELATED"/>
    <property type="match status" value="1"/>
</dbReference>
<feature type="compositionally biased region" description="Low complexity" evidence="6">
    <location>
        <begin position="251"/>
        <end position="276"/>
    </location>
</feature>
<evidence type="ECO:0000313" key="10">
    <source>
        <dbReference type="Proteomes" id="UP000092730"/>
    </source>
</evidence>
<accession>A0A1B9FWB2</accession>
<dbReference type="GO" id="GO:0016020">
    <property type="term" value="C:membrane"/>
    <property type="evidence" value="ECO:0007669"/>
    <property type="project" value="UniProtKB-SubCell"/>
</dbReference>
<evidence type="ECO:0000256" key="5">
    <source>
        <dbReference type="ARBA" id="ARBA00023136"/>
    </source>
</evidence>
<dbReference type="KEGG" id="kbi:30211817"/>
<dbReference type="AlphaFoldDB" id="A0A1B9FWB2"/>
<dbReference type="VEuPathDB" id="FungiDB:I302_07418"/>
<feature type="transmembrane region" description="Helical" evidence="7">
    <location>
        <begin position="48"/>
        <end position="68"/>
    </location>
</feature>
<sequence length="309" mass="34909">MSMNHHLPKKISLVPKKHHGFQFFLFLCGLLLPPIAVAVRFGIGKDFFINVFLCILGYFPCHFHNFYIQNIRNNQNRARTPKWAIKHGLVDNTDRERRARKNQWSKRFDERNAHSTLRDQELEAGEEGANYDPSIRENPEEVERRRNEGLWTGDDEEYYNADQAPNQRNWHYPANFEGTVGDGRSYKRGKSGSSGDRWERASARRSSNASSSGYPPAAATDNDVPEWGKDYGSKRRSSKNKKSNKKVDWINDSPNDYGNNNNAWRDNGSQSSLSNGNGYGGGRANGRPAAGSGAGGGGNRGDPNWDHEF</sequence>
<feature type="compositionally biased region" description="Basic residues" evidence="6">
    <location>
        <begin position="234"/>
        <end position="244"/>
    </location>
</feature>
<comment type="subcellular location">
    <subcellularLocation>
        <location evidence="1">Membrane</location>
    </subcellularLocation>
</comment>
<dbReference type="GeneID" id="30211817"/>
<feature type="compositionally biased region" description="Low complexity" evidence="6">
    <location>
        <begin position="204"/>
        <end position="219"/>
    </location>
</feature>
<reference evidence="8" key="1">
    <citation type="submission" date="2013-07" db="EMBL/GenBank/DDBJ databases">
        <title>The Genome Sequence of Cryptococcus bestiolae CBS10118.</title>
        <authorList>
            <consortium name="The Broad Institute Genome Sequencing Platform"/>
            <person name="Cuomo C."/>
            <person name="Litvintseva A."/>
            <person name="Chen Y."/>
            <person name="Heitman J."/>
            <person name="Sun S."/>
            <person name="Springer D."/>
            <person name="Dromer F."/>
            <person name="Young S.K."/>
            <person name="Zeng Q."/>
            <person name="Gargeya S."/>
            <person name="Fitzgerald M."/>
            <person name="Abouelleil A."/>
            <person name="Alvarado L."/>
            <person name="Berlin A.M."/>
            <person name="Chapman S.B."/>
            <person name="Dewar J."/>
            <person name="Goldberg J."/>
            <person name="Griggs A."/>
            <person name="Gujja S."/>
            <person name="Hansen M."/>
            <person name="Howarth C."/>
            <person name="Imamovic A."/>
            <person name="Larimer J."/>
            <person name="McCowan C."/>
            <person name="Murphy C."/>
            <person name="Pearson M."/>
            <person name="Priest M."/>
            <person name="Roberts A."/>
            <person name="Saif S."/>
            <person name="Shea T."/>
            <person name="Sykes S."/>
            <person name="Wortman J."/>
            <person name="Nusbaum C."/>
            <person name="Birren B."/>
        </authorList>
    </citation>
    <scope>NUCLEOTIDE SEQUENCE [LARGE SCALE GENOMIC DNA]</scope>
    <source>
        <strain evidence="8">CBS 10118</strain>
    </source>
</reference>
<reference evidence="9" key="4">
    <citation type="submission" date="2024-02" db="EMBL/GenBank/DDBJ databases">
        <title>Comparative genomics of Cryptococcus and Kwoniella reveals pathogenesis evolution and contrasting modes of karyotype evolution via chromosome fusion or intercentromeric recombination.</title>
        <authorList>
            <person name="Coelho M.A."/>
            <person name="David-Palma M."/>
            <person name="Shea T."/>
            <person name="Bowers K."/>
            <person name="McGinley-Smith S."/>
            <person name="Mohammad A.W."/>
            <person name="Gnirke A."/>
            <person name="Yurkov A.M."/>
            <person name="Nowrousian M."/>
            <person name="Sun S."/>
            <person name="Cuomo C.A."/>
            <person name="Heitman J."/>
        </authorList>
    </citation>
    <scope>NUCLEOTIDE SEQUENCE</scope>
    <source>
        <strain evidence="9">CBS 10118</strain>
    </source>
</reference>
<dbReference type="Proteomes" id="UP000092730">
    <property type="component" value="Chromosome 7"/>
</dbReference>
<keyword evidence="10" id="KW-1185">Reference proteome</keyword>
<feature type="region of interest" description="Disordered" evidence="6">
    <location>
        <begin position="96"/>
        <end position="309"/>
    </location>
</feature>
<dbReference type="EMBL" id="CP144547">
    <property type="protein sequence ID" value="WVW86177.1"/>
    <property type="molecule type" value="Genomic_DNA"/>
</dbReference>
<reference evidence="9" key="2">
    <citation type="submission" date="2013-07" db="EMBL/GenBank/DDBJ databases">
        <authorList>
            <consortium name="The Broad Institute Genome Sequencing Platform"/>
            <person name="Cuomo C."/>
            <person name="Litvintseva A."/>
            <person name="Chen Y."/>
            <person name="Heitman J."/>
            <person name="Sun S."/>
            <person name="Springer D."/>
            <person name="Dromer F."/>
            <person name="Young S.K."/>
            <person name="Zeng Q."/>
            <person name="Gargeya S."/>
            <person name="Fitzgerald M."/>
            <person name="Abouelleil A."/>
            <person name="Alvarado L."/>
            <person name="Berlin A.M."/>
            <person name="Chapman S.B."/>
            <person name="Dewar J."/>
            <person name="Goldberg J."/>
            <person name="Griggs A."/>
            <person name="Gujja S."/>
            <person name="Hansen M."/>
            <person name="Howarth C."/>
            <person name="Imamovic A."/>
            <person name="Larimer J."/>
            <person name="McCowan C."/>
            <person name="Murphy C."/>
            <person name="Pearson M."/>
            <person name="Priest M."/>
            <person name="Roberts A."/>
            <person name="Saif S."/>
            <person name="Shea T."/>
            <person name="Sykes S."/>
            <person name="Wortman J."/>
            <person name="Nusbaum C."/>
            <person name="Birren B."/>
        </authorList>
    </citation>
    <scope>NUCLEOTIDE SEQUENCE</scope>
    <source>
        <strain evidence="9">CBS 10118</strain>
    </source>
</reference>
<evidence type="ECO:0000313" key="8">
    <source>
        <dbReference type="EMBL" id="OCF23067.1"/>
    </source>
</evidence>
<evidence type="ECO:0000313" key="9">
    <source>
        <dbReference type="EMBL" id="WVW86177.1"/>
    </source>
</evidence>
<organism evidence="8">
    <name type="scientific">Kwoniella bestiolae CBS 10118</name>
    <dbReference type="NCBI Taxonomy" id="1296100"/>
    <lineage>
        <taxon>Eukaryota</taxon>
        <taxon>Fungi</taxon>
        <taxon>Dikarya</taxon>
        <taxon>Basidiomycota</taxon>
        <taxon>Agaricomycotina</taxon>
        <taxon>Tremellomycetes</taxon>
        <taxon>Tremellales</taxon>
        <taxon>Cryptococcaceae</taxon>
        <taxon>Kwoniella</taxon>
    </lineage>
</organism>
<dbReference type="EMBL" id="KI894024">
    <property type="protein sequence ID" value="OCF23067.1"/>
    <property type="molecule type" value="Genomic_DNA"/>
</dbReference>
<feature type="compositionally biased region" description="Basic and acidic residues" evidence="6">
    <location>
        <begin position="106"/>
        <end position="121"/>
    </location>
</feature>
<evidence type="ECO:0000256" key="4">
    <source>
        <dbReference type="ARBA" id="ARBA00022989"/>
    </source>
</evidence>
<dbReference type="RefSeq" id="XP_019044137.1">
    <property type="nucleotide sequence ID" value="XM_019194014.1"/>
</dbReference>
<dbReference type="OrthoDB" id="2152119at2759"/>
<keyword evidence="3 7" id="KW-0812">Transmembrane</keyword>
<dbReference type="InterPro" id="IPR000612">
    <property type="entry name" value="PMP3"/>
</dbReference>
<feature type="compositionally biased region" description="Basic and acidic residues" evidence="6">
    <location>
        <begin position="134"/>
        <end position="148"/>
    </location>
</feature>
<evidence type="ECO:0000256" key="1">
    <source>
        <dbReference type="ARBA" id="ARBA00004370"/>
    </source>
</evidence>
<gene>
    <name evidence="8" type="ORF">I302_07418</name>
    <name evidence="9" type="ORF">I302_108218</name>
</gene>